<dbReference type="EMBL" id="BAAAZA010000012">
    <property type="protein sequence ID" value="GAA3874662.1"/>
    <property type="molecule type" value="Genomic_DNA"/>
</dbReference>
<evidence type="ECO:0000313" key="1">
    <source>
        <dbReference type="EMBL" id="GAA3874662.1"/>
    </source>
</evidence>
<dbReference type="InterPro" id="IPR003718">
    <property type="entry name" value="OsmC/Ohr_fam"/>
</dbReference>
<accession>A0ABP7KE74</accession>
<comment type="caution">
    <text evidence="1">The sequence shown here is derived from an EMBL/GenBank/DDBJ whole genome shotgun (WGS) entry which is preliminary data.</text>
</comment>
<dbReference type="PANTHER" id="PTHR39624:SF2">
    <property type="entry name" value="OSMC-LIKE PROTEIN"/>
    <property type="match status" value="1"/>
</dbReference>
<organism evidence="1 2">
    <name type="scientific">Streptomyces lannensis</name>
    <dbReference type="NCBI Taxonomy" id="766498"/>
    <lineage>
        <taxon>Bacteria</taxon>
        <taxon>Bacillati</taxon>
        <taxon>Actinomycetota</taxon>
        <taxon>Actinomycetes</taxon>
        <taxon>Kitasatosporales</taxon>
        <taxon>Streptomycetaceae</taxon>
        <taxon>Streptomyces</taxon>
    </lineage>
</organism>
<protein>
    <submittedName>
        <fullName evidence="1">OsmC family protein</fullName>
    </submittedName>
</protein>
<gene>
    <name evidence="1" type="ORF">GCM10022207_45520</name>
</gene>
<keyword evidence="2" id="KW-1185">Reference proteome</keyword>
<proteinExistence type="predicted"/>
<dbReference type="Proteomes" id="UP001501563">
    <property type="component" value="Unassembled WGS sequence"/>
</dbReference>
<dbReference type="InterPro" id="IPR036102">
    <property type="entry name" value="OsmC/Ohrsf"/>
</dbReference>
<evidence type="ECO:0000313" key="2">
    <source>
        <dbReference type="Proteomes" id="UP001501563"/>
    </source>
</evidence>
<dbReference type="Pfam" id="PF02566">
    <property type="entry name" value="OsmC"/>
    <property type="match status" value="1"/>
</dbReference>
<dbReference type="InterPro" id="IPR015946">
    <property type="entry name" value="KH_dom-like_a/b"/>
</dbReference>
<dbReference type="SUPFAM" id="SSF82784">
    <property type="entry name" value="OsmC-like"/>
    <property type="match status" value="1"/>
</dbReference>
<dbReference type="Gene3D" id="3.30.300.20">
    <property type="match status" value="1"/>
</dbReference>
<dbReference type="PANTHER" id="PTHR39624">
    <property type="entry name" value="PROTEIN INVOLVED IN RIMO-MEDIATED BETA-METHYLTHIOLATION OF RIBOSOMAL PROTEIN S12 YCAO"/>
    <property type="match status" value="1"/>
</dbReference>
<reference evidence="2" key="1">
    <citation type="journal article" date="2019" name="Int. J. Syst. Evol. Microbiol.">
        <title>The Global Catalogue of Microorganisms (GCM) 10K type strain sequencing project: providing services to taxonomists for standard genome sequencing and annotation.</title>
        <authorList>
            <consortium name="The Broad Institute Genomics Platform"/>
            <consortium name="The Broad Institute Genome Sequencing Center for Infectious Disease"/>
            <person name="Wu L."/>
            <person name="Ma J."/>
        </authorList>
    </citation>
    <scope>NUCLEOTIDE SEQUENCE [LARGE SCALE GENOMIC DNA]</scope>
    <source>
        <strain evidence="2">JCM 16578</strain>
    </source>
</reference>
<name>A0ABP7KE74_9ACTN</name>
<sequence>MNARLVSVSEGRPLAGSIEIGSHTLTAGAHDPAGEDTDPTPVELLLAALGSCTSTAVRAAADRHGWLLDRVDVTAQFDPQGQIVRHIRLTGELDALQIQQLLAVAARCPVQRLLTREARVVTVPTVAARPGTVRSRPQPQ</sequence>
<dbReference type="RefSeq" id="WP_331264215.1">
    <property type="nucleotide sequence ID" value="NZ_BAAAZA010000012.1"/>
</dbReference>